<dbReference type="RefSeq" id="WP_153405949.1">
    <property type="nucleotide sequence ID" value="NZ_ML762438.1"/>
</dbReference>
<dbReference type="OrthoDB" id="2822762at2"/>
<comment type="caution">
    <text evidence="1">The sequence shown here is derived from an EMBL/GenBank/DDBJ whole genome shotgun (WGS) entry which is preliminary data.</text>
</comment>
<keyword evidence="2" id="KW-1185">Reference proteome</keyword>
<dbReference type="AlphaFoldDB" id="A0A7C8KR10"/>
<dbReference type="Proteomes" id="UP000480246">
    <property type="component" value="Unassembled WGS sequence"/>
</dbReference>
<sequence>MSSIIKRRKTANYTQINNMPIQEDIMDLGAIGLLVYIMSLPESWELHKSQLHNHFTRRKVDSSWKVLVEKRYIIGFYCHVNGKKRYYYNVSDIPFTQDDYEQFILDVKDELESEENTVYNIEKIKDSPLDIPELLSIVQNEQ</sequence>
<accession>A0A7C8KR10</accession>
<protein>
    <submittedName>
        <fullName evidence="1">Uncharacterized protein</fullName>
    </submittedName>
</protein>
<gene>
    <name evidence="1" type="ORF">F9U64_16260</name>
</gene>
<proteinExistence type="predicted"/>
<organism evidence="1 2">
    <name type="scientific">Gracilibacillus oryzae</name>
    <dbReference type="NCBI Taxonomy" id="1672701"/>
    <lineage>
        <taxon>Bacteria</taxon>
        <taxon>Bacillati</taxon>
        <taxon>Bacillota</taxon>
        <taxon>Bacilli</taxon>
        <taxon>Bacillales</taxon>
        <taxon>Bacillaceae</taxon>
        <taxon>Gracilibacillus</taxon>
    </lineage>
</organism>
<evidence type="ECO:0000313" key="2">
    <source>
        <dbReference type="Proteomes" id="UP000480246"/>
    </source>
</evidence>
<name>A0A7C8KR10_9BACI</name>
<dbReference type="EMBL" id="WEID01000082">
    <property type="protein sequence ID" value="KAB8128484.1"/>
    <property type="molecule type" value="Genomic_DNA"/>
</dbReference>
<evidence type="ECO:0000313" key="1">
    <source>
        <dbReference type="EMBL" id="KAB8128484.1"/>
    </source>
</evidence>
<reference evidence="1 2" key="1">
    <citation type="submission" date="2019-10" db="EMBL/GenBank/DDBJ databases">
        <title>Gracilibacillus sp. nov. isolated from rice seeds.</title>
        <authorList>
            <person name="He S."/>
        </authorList>
    </citation>
    <scope>NUCLEOTIDE SEQUENCE [LARGE SCALE GENOMIC DNA]</scope>
    <source>
        <strain evidence="1 2">TD8</strain>
    </source>
</reference>